<dbReference type="AlphaFoldDB" id="A0A0D0E6H5"/>
<dbReference type="HOGENOM" id="CLU_2758565_0_0_1"/>
<evidence type="ECO:0000313" key="2">
    <source>
        <dbReference type="Proteomes" id="UP000054538"/>
    </source>
</evidence>
<proteinExistence type="predicted"/>
<dbReference type="EMBL" id="KN824830">
    <property type="protein sequence ID" value="KIL00602.1"/>
    <property type="molecule type" value="Genomic_DNA"/>
</dbReference>
<organism evidence="1 2">
    <name type="scientific">Paxillus rubicundulus Ve08.2h10</name>
    <dbReference type="NCBI Taxonomy" id="930991"/>
    <lineage>
        <taxon>Eukaryota</taxon>
        <taxon>Fungi</taxon>
        <taxon>Dikarya</taxon>
        <taxon>Basidiomycota</taxon>
        <taxon>Agaricomycotina</taxon>
        <taxon>Agaricomycetes</taxon>
        <taxon>Agaricomycetidae</taxon>
        <taxon>Boletales</taxon>
        <taxon>Paxilineae</taxon>
        <taxon>Paxillaceae</taxon>
        <taxon>Paxillus</taxon>
    </lineage>
</organism>
<sequence>MSMYKFYECVELHVFDVLAERFYMGTLERQCVSPQRTREKESIGLGKRSELTSFMDRQVPSEKSAAQLPL</sequence>
<gene>
    <name evidence="1" type="ORF">PAXRUDRAFT_821503</name>
</gene>
<keyword evidence="2" id="KW-1185">Reference proteome</keyword>
<dbReference type="Proteomes" id="UP000054538">
    <property type="component" value="Unassembled WGS sequence"/>
</dbReference>
<dbReference type="InParanoid" id="A0A0D0E6H5"/>
<accession>A0A0D0E6H5</accession>
<reference evidence="1 2" key="1">
    <citation type="submission" date="2014-04" db="EMBL/GenBank/DDBJ databases">
        <authorList>
            <consortium name="DOE Joint Genome Institute"/>
            <person name="Kuo A."/>
            <person name="Kohler A."/>
            <person name="Jargeat P."/>
            <person name="Nagy L.G."/>
            <person name="Floudas D."/>
            <person name="Copeland A."/>
            <person name="Barry K.W."/>
            <person name="Cichocki N."/>
            <person name="Veneault-Fourrey C."/>
            <person name="LaButti K."/>
            <person name="Lindquist E.A."/>
            <person name="Lipzen A."/>
            <person name="Lundell T."/>
            <person name="Morin E."/>
            <person name="Murat C."/>
            <person name="Sun H."/>
            <person name="Tunlid A."/>
            <person name="Henrissat B."/>
            <person name="Grigoriev I.V."/>
            <person name="Hibbett D.S."/>
            <person name="Martin F."/>
            <person name="Nordberg H.P."/>
            <person name="Cantor M.N."/>
            <person name="Hua S.X."/>
        </authorList>
    </citation>
    <scope>NUCLEOTIDE SEQUENCE [LARGE SCALE GENOMIC DNA]</scope>
    <source>
        <strain evidence="1 2">Ve08.2h10</strain>
    </source>
</reference>
<evidence type="ECO:0000313" key="1">
    <source>
        <dbReference type="EMBL" id="KIL00602.1"/>
    </source>
</evidence>
<name>A0A0D0E6H5_9AGAM</name>
<protein>
    <submittedName>
        <fullName evidence="1">Uncharacterized protein</fullName>
    </submittedName>
</protein>
<reference evidence="2" key="2">
    <citation type="submission" date="2015-01" db="EMBL/GenBank/DDBJ databases">
        <title>Evolutionary Origins and Diversification of the Mycorrhizal Mutualists.</title>
        <authorList>
            <consortium name="DOE Joint Genome Institute"/>
            <consortium name="Mycorrhizal Genomics Consortium"/>
            <person name="Kohler A."/>
            <person name="Kuo A."/>
            <person name="Nagy L.G."/>
            <person name="Floudas D."/>
            <person name="Copeland A."/>
            <person name="Barry K.W."/>
            <person name="Cichocki N."/>
            <person name="Veneault-Fourrey C."/>
            <person name="LaButti K."/>
            <person name="Lindquist E.A."/>
            <person name="Lipzen A."/>
            <person name="Lundell T."/>
            <person name="Morin E."/>
            <person name="Murat C."/>
            <person name="Riley R."/>
            <person name="Ohm R."/>
            <person name="Sun H."/>
            <person name="Tunlid A."/>
            <person name="Henrissat B."/>
            <person name="Grigoriev I.V."/>
            <person name="Hibbett D.S."/>
            <person name="Martin F."/>
        </authorList>
    </citation>
    <scope>NUCLEOTIDE SEQUENCE [LARGE SCALE GENOMIC DNA]</scope>
    <source>
        <strain evidence="2">Ve08.2h10</strain>
    </source>
</reference>